<evidence type="ECO:0000313" key="1">
    <source>
        <dbReference type="EMBL" id="CCG09203.1"/>
    </source>
</evidence>
<dbReference type="AlphaFoldDB" id="H6SMR8"/>
<dbReference type="HOGENOM" id="CLU_917553_0_0_5"/>
<name>H6SMR8_PARPM</name>
<dbReference type="Proteomes" id="UP000033220">
    <property type="component" value="Chromosome DSM 122"/>
</dbReference>
<organism evidence="1 2">
    <name type="scientific">Pararhodospirillum photometricum DSM 122</name>
    <dbReference type="NCBI Taxonomy" id="1150469"/>
    <lineage>
        <taxon>Bacteria</taxon>
        <taxon>Pseudomonadati</taxon>
        <taxon>Pseudomonadota</taxon>
        <taxon>Alphaproteobacteria</taxon>
        <taxon>Rhodospirillales</taxon>
        <taxon>Rhodospirillaceae</taxon>
        <taxon>Pararhodospirillum</taxon>
    </lineage>
</organism>
<keyword evidence="2" id="KW-1185">Reference proteome</keyword>
<dbReference type="PATRIC" id="fig|1150469.3.peg.2931"/>
<dbReference type="eggNOG" id="COG2404">
    <property type="taxonomic scope" value="Bacteria"/>
</dbReference>
<dbReference type="EMBL" id="HE663493">
    <property type="protein sequence ID" value="CCG09203.1"/>
    <property type="molecule type" value="Genomic_DNA"/>
</dbReference>
<dbReference type="InterPro" id="IPR038763">
    <property type="entry name" value="DHH_sf"/>
</dbReference>
<reference evidence="1 2" key="1">
    <citation type="submission" date="2012-02" db="EMBL/GenBank/DDBJ databases">
        <title>Shotgun genome sequence of Phaeospirillum photometricum DSM 122.</title>
        <authorList>
            <person name="Duquesne K."/>
            <person name="Sturgis J."/>
        </authorList>
    </citation>
    <scope>NUCLEOTIDE SEQUENCE [LARGE SCALE GENOMIC DNA]</scope>
    <source>
        <strain evidence="2">DSM122</strain>
    </source>
</reference>
<dbReference type="STRING" id="1150469.RSPPHO_02577"/>
<dbReference type="PIRSF" id="PIRSF028235">
    <property type="entry name" value="UCP028235"/>
    <property type="match status" value="1"/>
</dbReference>
<dbReference type="Gene3D" id="3.10.310.30">
    <property type="match status" value="1"/>
</dbReference>
<proteinExistence type="predicted"/>
<gene>
    <name evidence="1" type="ORF">RSPPHO_02577</name>
</gene>
<protein>
    <submittedName>
        <fullName evidence="1">Exopolyphosphatase-related protein</fullName>
    </submittedName>
</protein>
<dbReference type="KEGG" id="rpm:RSPPHO_02577"/>
<evidence type="ECO:0000313" key="2">
    <source>
        <dbReference type="Proteomes" id="UP000033220"/>
    </source>
</evidence>
<sequence length="356" mass="40244">MLPAPKKSLHHGIRSGGPCFTRRLTLNRRHPLKRGRGVGSGSWGGPLMADGKFRLVTRSDFDGLVCAALLKELSLIDEITFVHPKDMQDGVIEITGRDITTNLPYVDGVHLAFDHHLSETIRVGKRDNHIIDPLAPSAARVVYDYYGGRDRFERITDDMMEAVDKGDSAQYNMEEVLHPKGWELLNFLMDARTGLGRFREFRVSNYQLMMQLIDYCLEHSIEQILALPDVRERVDLYFEHEPKFKEQIKRCTTVHDNLAVLDLRHEETIWAGNRFMIYALFPETNISIHALWGRGQQNTVFAIGKSIFNRSSNTNVGELCLKYGGGGHHAAGTCQIENDRADAVLADLVARITEDG</sequence>
<dbReference type="InterPro" id="IPR016877">
    <property type="entry name" value="UCP028235"/>
</dbReference>
<dbReference type="SUPFAM" id="SSF64182">
    <property type="entry name" value="DHH phosphoesterases"/>
    <property type="match status" value="1"/>
</dbReference>
<accession>H6SMR8</accession>